<proteinExistence type="predicted"/>
<reference evidence="4" key="1">
    <citation type="submission" date="2025-08" db="UniProtKB">
        <authorList>
            <consortium name="RefSeq"/>
        </authorList>
    </citation>
    <scope>IDENTIFICATION</scope>
    <source>
        <tissue evidence="4">Entire body</tissue>
    </source>
</reference>
<gene>
    <name evidence="4" type="primary">LOC108743935</name>
</gene>
<keyword evidence="4" id="KW-0456">Lyase</keyword>
<dbReference type="RefSeq" id="XP_018335037.1">
    <property type="nucleotide sequence ID" value="XM_018479535.1"/>
</dbReference>
<protein>
    <submittedName>
        <fullName evidence="4">Probable rhamnogalacturonate lyase C</fullName>
    </submittedName>
</protein>
<dbReference type="Pfam" id="PF14686">
    <property type="entry name" value="fn3_3"/>
    <property type="match status" value="1"/>
</dbReference>
<dbReference type="Proteomes" id="UP000192223">
    <property type="component" value="Unplaced"/>
</dbReference>
<dbReference type="Gene3D" id="2.60.40.1120">
    <property type="entry name" value="Carboxypeptidase-like, regulatory domain"/>
    <property type="match status" value="1"/>
</dbReference>
<keyword evidence="3" id="KW-1185">Reference proteome</keyword>
<dbReference type="GeneID" id="108743935"/>
<organism evidence="3 4">
    <name type="scientific">Agrilus planipennis</name>
    <name type="common">Emerald ash borer</name>
    <name type="synonym">Agrilus marcopoli</name>
    <dbReference type="NCBI Taxonomy" id="224129"/>
    <lineage>
        <taxon>Eukaryota</taxon>
        <taxon>Metazoa</taxon>
        <taxon>Ecdysozoa</taxon>
        <taxon>Arthropoda</taxon>
        <taxon>Hexapoda</taxon>
        <taxon>Insecta</taxon>
        <taxon>Pterygota</taxon>
        <taxon>Neoptera</taxon>
        <taxon>Endopterygota</taxon>
        <taxon>Coleoptera</taxon>
        <taxon>Polyphaga</taxon>
        <taxon>Elateriformia</taxon>
        <taxon>Buprestoidea</taxon>
        <taxon>Buprestidae</taxon>
        <taxon>Agrilinae</taxon>
        <taxon>Agrilus</taxon>
    </lineage>
</organism>
<dbReference type="CDD" id="cd10316">
    <property type="entry name" value="RGL4_M"/>
    <property type="match status" value="1"/>
</dbReference>
<dbReference type="PANTHER" id="PTHR32018:SF1">
    <property type="entry name" value="RHAMNOGALACTURONAN ENDOLYASE"/>
    <property type="match status" value="1"/>
</dbReference>
<evidence type="ECO:0000256" key="1">
    <source>
        <dbReference type="SAM" id="MobiDB-lite"/>
    </source>
</evidence>
<dbReference type="GO" id="GO:0030246">
    <property type="term" value="F:carbohydrate binding"/>
    <property type="evidence" value="ECO:0007669"/>
    <property type="project" value="InterPro"/>
</dbReference>
<dbReference type="STRING" id="224129.A0A1W4XQJ0"/>
<evidence type="ECO:0000313" key="4">
    <source>
        <dbReference type="RefSeq" id="XP_018335037.1"/>
    </source>
</evidence>
<feature type="region of interest" description="Disordered" evidence="1">
    <location>
        <begin position="76"/>
        <end position="97"/>
    </location>
</feature>
<sequence>MYSAIADQNGQFTIPAVRPGTYKLQVIAKGVVGKYIQNNINVQANENTDTGTINWRQESHGKLLWQIGVPDRTSAEFKSPAGFPSPVPNLEGTPLFK</sequence>
<dbReference type="OrthoDB" id="1857872at2759"/>
<accession>A0A1W4XQJ0</accession>
<evidence type="ECO:0000259" key="2">
    <source>
        <dbReference type="Pfam" id="PF14686"/>
    </source>
</evidence>
<dbReference type="InterPro" id="IPR029413">
    <property type="entry name" value="RG-lyase_II"/>
</dbReference>
<dbReference type="GO" id="GO:0016829">
    <property type="term" value="F:lyase activity"/>
    <property type="evidence" value="ECO:0007669"/>
    <property type="project" value="UniProtKB-KW"/>
</dbReference>
<evidence type="ECO:0000313" key="3">
    <source>
        <dbReference type="Proteomes" id="UP000192223"/>
    </source>
</evidence>
<dbReference type="SUPFAM" id="SSF49452">
    <property type="entry name" value="Starch-binding domain-like"/>
    <property type="match status" value="1"/>
</dbReference>
<name>A0A1W4XQJ0_AGRPL</name>
<dbReference type="InParanoid" id="A0A1W4XQJ0"/>
<dbReference type="InterPro" id="IPR013784">
    <property type="entry name" value="Carb-bd-like_fold"/>
</dbReference>
<dbReference type="PANTHER" id="PTHR32018">
    <property type="entry name" value="RHAMNOGALACTURONATE LYASE FAMILY PROTEIN"/>
    <property type="match status" value="1"/>
</dbReference>
<dbReference type="AlphaFoldDB" id="A0A1W4XQJ0"/>
<dbReference type="InterPro" id="IPR051850">
    <property type="entry name" value="Polysacch_Lyase_4"/>
</dbReference>
<dbReference type="KEGG" id="apln:108743935"/>
<feature type="domain" description="Rhamnogalacturonan lyase" evidence="2">
    <location>
        <begin position="2"/>
        <end position="49"/>
    </location>
</feature>